<evidence type="ECO:0000259" key="5">
    <source>
        <dbReference type="Pfam" id="PF00656"/>
    </source>
</evidence>
<feature type="coiled-coil region" evidence="4">
    <location>
        <begin position="302"/>
        <end position="380"/>
    </location>
</feature>
<feature type="domain" description="PBP" evidence="6">
    <location>
        <begin position="631"/>
        <end position="901"/>
    </location>
</feature>
<dbReference type="CDD" id="cd13565">
    <property type="entry name" value="PBP2_PstS"/>
    <property type="match status" value="1"/>
</dbReference>
<feature type="coiled-coil region" evidence="4">
    <location>
        <begin position="467"/>
        <end position="526"/>
    </location>
</feature>
<evidence type="ECO:0000259" key="6">
    <source>
        <dbReference type="Pfam" id="PF12849"/>
    </source>
</evidence>
<dbReference type="Gene3D" id="3.40.50.1460">
    <property type="match status" value="1"/>
</dbReference>
<evidence type="ECO:0000256" key="4">
    <source>
        <dbReference type="SAM" id="Coils"/>
    </source>
</evidence>
<dbReference type="SUPFAM" id="SSF53850">
    <property type="entry name" value="Periplasmic binding protein-like II"/>
    <property type="match status" value="1"/>
</dbReference>
<dbReference type="EMBL" id="JACJTU010000065">
    <property type="protein sequence ID" value="MBD2739023.1"/>
    <property type="molecule type" value="Genomic_DNA"/>
</dbReference>
<reference evidence="7 8" key="1">
    <citation type="journal article" date="2020" name="ISME J.">
        <title>Comparative genomics reveals insights into cyanobacterial evolution and habitat adaptation.</title>
        <authorList>
            <person name="Chen M.Y."/>
            <person name="Teng W.K."/>
            <person name="Zhao L."/>
            <person name="Hu C.X."/>
            <person name="Zhou Y.K."/>
            <person name="Han B.P."/>
            <person name="Song L.R."/>
            <person name="Shu W.S."/>
        </authorList>
    </citation>
    <scope>NUCLEOTIDE SEQUENCE [LARGE SCALE GENOMIC DNA]</scope>
    <source>
        <strain evidence="7 8">FACHB-159</strain>
    </source>
</reference>
<keyword evidence="3" id="KW-0592">Phosphate transport</keyword>
<proteinExistence type="inferred from homology"/>
<dbReference type="PANTHER" id="PTHR42996">
    <property type="entry name" value="PHOSPHATE-BINDING PROTEIN PSTS"/>
    <property type="match status" value="1"/>
</dbReference>
<protein>
    <submittedName>
        <fullName evidence="7">Phosphate ABC transporter substrate-binding protein PstS</fullName>
    </submittedName>
</protein>
<evidence type="ECO:0000256" key="1">
    <source>
        <dbReference type="ARBA" id="ARBA00008725"/>
    </source>
</evidence>
<evidence type="ECO:0000256" key="3">
    <source>
        <dbReference type="ARBA" id="ARBA00022592"/>
    </source>
</evidence>
<accession>A0ABR8KJR3</accession>
<evidence type="ECO:0000256" key="2">
    <source>
        <dbReference type="ARBA" id="ARBA00022448"/>
    </source>
</evidence>
<keyword evidence="4" id="KW-0175">Coiled coil</keyword>
<dbReference type="SUPFAM" id="SSF52129">
    <property type="entry name" value="Caspase-like"/>
    <property type="match status" value="1"/>
</dbReference>
<dbReference type="InterPro" id="IPR050962">
    <property type="entry name" value="Phosphate-bind_PstS"/>
</dbReference>
<dbReference type="Gene3D" id="3.40.190.10">
    <property type="entry name" value="Periplasmic binding protein-like II"/>
    <property type="match status" value="2"/>
</dbReference>
<evidence type="ECO:0000313" key="8">
    <source>
        <dbReference type="Proteomes" id="UP000637383"/>
    </source>
</evidence>
<keyword evidence="2" id="KW-0813">Transport</keyword>
<evidence type="ECO:0000313" key="7">
    <source>
        <dbReference type="EMBL" id="MBD2739023.1"/>
    </source>
</evidence>
<dbReference type="PANTHER" id="PTHR42996:SF1">
    <property type="entry name" value="PHOSPHATE-BINDING PROTEIN PSTS"/>
    <property type="match status" value="1"/>
</dbReference>
<dbReference type="Proteomes" id="UP000637383">
    <property type="component" value="Unassembled WGS sequence"/>
</dbReference>
<comment type="similarity">
    <text evidence="1">Belongs to the PstS family.</text>
</comment>
<dbReference type="InterPro" id="IPR005673">
    <property type="entry name" value="ABC_phos-bd_PstS"/>
</dbReference>
<gene>
    <name evidence="7" type="primary">pstS</name>
    <name evidence="7" type="ORF">H6H03_35040</name>
</gene>
<dbReference type="InterPro" id="IPR029030">
    <property type="entry name" value="Caspase-like_dom_sf"/>
</dbReference>
<dbReference type="Pfam" id="PF00656">
    <property type="entry name" value="Peptidase_C14"/>
    <property type="match status" value="1"/>
</dbReference>
<organism evidence="7 8">
    <name type="scientific">Nostoc paludosum FACHB-159</name>
    <dbReference type="NCBI Taxonomy" id="2692908"/>
    <lineage>
        <taxon>Bacteria</taxon>
        <taxon>Bacillati</taxon>
        <taxon>Cyanobacteriota</taxon>
        <taxon>Cyanophyceae</taxon>
        <taxon>Nostocales</taxon>
        <taxon>Nostocaceae</taxon>
        <taxon>Nostoc</taxon>
    </lineage>
</organism>
<comment type="caution">
    <text evidence="7">The sequence shown here is derived from an EMBL/GenBank/DDBJ whole genome shotgun (WGS) entry which is preliminary data.</text>
</comment>
<feature type="coiled-coil region" evidence="4">
    <location>
        <begin position="410"/>
        <end position="437"/>
    </location>
</feature>
<dbReference type="InterPro" id="IPR024370">
    <property type="entry name" value="PBP_domain"/>
</dbReference>
<dbReference type="Pfam" id="PF12849">
    <property type="entry name" value="PBP_like_2"/>
    <property type="match status" value="1"/>
</dbReference>
<dbReference type="InterPro" id="IPR011600">
    <property type="entry name" value="Pept_C14_caspase"/>
</dbReference>
<keyword evidence="8" id="KW-1185">Reference proteome</keyword>
<dbReference type="NCBIfam" id="NF047832">
    <property type="entry name" value="caspase_w_EACC1"/>
    <property type="match status" value="1"/>
</dbReference>
<sequence>MVKVALLIGVSEYEPGLNPLPGAVKDVEAMQQVLVHPEMGGFSETDIMVLKNPQRQEMEEAIENLFAHRQKDDLLLLFFSGHGIKDDTGRLFLATRTTRKTPRGDLIRSSAVAASVVHESMSRSRSKRQVVILDSCFSGAFAEGLSAKDDGTVNIREQLGGEGRAVLTSSSSTQYSFEQQGSDLSIYTRYLIEGITTGAADLDEDEFVSIDELHDYASNKVREMQPTMRPEIYTSREGFKIRLAKVPPGDPKQKYRKEVARYSNRGEVTFVGRKILDAMRSRLGLSEIEATAIEDEMLAVTRQEFREKLQRYERDFSEALQQQLALSEDDLNMLRLNLQQILGLRNEDTMPIEVRVKARIEEYKRHLREYEQSLSEAMRQEYPLSQTTREQLEQMQRQWQITDEDLAFLESRVTAEIELYRDKLQQYEQAFTRAAKQQCPLSEEKHNELRHQQRILGLNPKDIVQIEARINAEVEALQQNLRQYEQVLRQLIQYEYPISAENRKDLQRLQQTLNITSSEVSLIEEQVFQSREVQQNQQPVQEQKGQTIPNLKSIAVTEQLPKSLDASTTKPKILPQIPWKVASSLAGAVITTGILIQFFSTQQQNPSSQSQDSSNNISSMPTKLELDGNVSLTGAGASFPARLYDTWFTDLNKKYPNLQVKYQSVGSGAGVEQFIKGTVDFGASDVAMKDEEIQKVPQDKGVILLPVTAGCIVLAYNLPDVAELKLTRAVYADILLGKIKTWNDPKIAAANPSAQLPNQPIIVVHRSDGSGTTGVFTKHLSAISPEWKSKVGEGKTVNWPTGIGGKGNEGVTAQIQQTQGSIGYVDYGYAKQNNLKFFALENKSGKFIYPSFKSASKTLESVSLPTNLRVFISDPEGADSYPIVTYTWLLAYKKYSDAAKAKAIEATIDYALTEGQKIAPELGYVPLPQNVIQKVAAAADQISPDYTISIK</sequence>
<feature type="domain" description="Peptidase C14 caspase" evidence="5">
    <location>
        <begin position="3"/>
        <end position="234"/>
    </location>
</feature>
<dbReference type="NCBIfam" id="TIGR00975">
    <property type="entry name" value="3a0107s03"/>
    <property type="match status" value="1"/>
</dbReference>
<name>A0ABR8KJR3_9NOSO</name>